<dbReference type="SUPFAM" id="SSF46785">
    <property type="entry name" value="Winged helix' DNA-binding domain"/>
    <property type="match status" value="1"/>
</dbReference>
<dbReference type="EMBL" id="CP001941">
    <property type="protein sequence ID" value="ADD09160.1"/>
    <property type="molecule type" value="Genomic_DNA"/>
</dbReference>
<dbReference type="eggNOG" id="arCOG00732">
    <property type="taxonomic scope" value="Archaea"/>
</dbReference>
<dbReference type="RefSeq" id="WP_008083801.1">
    <property type="nucleotide sequence ID" value="NC_013926.1"/>
</dbReference>
<keyword evidence="3" id="KW-1185">Reference proteome</keyword>
<protein>
    <submittedName>
        <fullName evidence="2">Transcriptional regulator, ArsR family</fullName>
    </submittedName>
</protein>
<dbReference type="HOGENOM" id="CLU_142189_1_1_2"/>
<evidence type="ECO:0000313" key="3">
    <source>
        <dbReference type="Proteomes" id="UP000001400"/>
    </source>
</evidence>
<dbReference type="InterPro" id="IPR027395">
    <property type="entry name" value="WH_DNA-bd_dom"/>
</dbReference>
<dbReference type="Pfam" id="PF13601">
    <property type="entry name" value="HTH_34"/>
    <property type="match status" value="1"/>
</dbReference>
<dbReference type="CDD" id="cd00090">
    <property type="entry name" value="HTH_ARSR"/>
    <property type="match status" value="1"/>
</dbReference>
<sequence length="101" mass="11749">MNNLREIAKTSVLGNPIRFGIMLYLLPRERALFIDIQRILDITPGNLDSHLRKLKQEGYVEIKKVLVDRPRTMVKITEKGAIETRNYLEKLKSVVSSYYKS</sequence>
<evidence type="ECO:0000259" key="1">
    <source>
        <dbReference type="Pfam" id="PF13601"/>
    </source>
</evidence>
<dbReference type="OrthoDB" id="65295at2157"/>
<proteinExistence type="predicted"/>
<dbReference type="InterPro" id="IPR011991">
    <property type="entry name" value="ArsR-like_HTH"/>
</dbReference>
<organism evidence="2 3">
    <name type="scientific">Aciduliprofundum boonei (strain DSM 19572 / T469)</name>
    <dbReference type="NCBI Taxonomy" id="439481"/>
    <lineage>
        <taxon>Archaea</taxon>
        <taxon>Methanobacteriati</taxon>
        <taxon>Thermoplasmatota</taxon>
        <taxon>DHVE2 group</taxon>
        <taxon>Candidatus Aciduliprofundum</taxon>
    </lineage>
</organism>
<dbReference type="InterPro" id="IPR036390">
    <property type="entry name" value="WH_DNA-bd_sf"/>
</dbReference>
<evidence type="ECO:0000313" key="2">
    <source>
        <dbReference type="EMBL" id="ADD09160.1"/>
    </source>
</evidence>
<dbReference type="Proteomes" id="UP000001400">
    <property type="component" value="Chromosome"/>
</dbReference>
<dbReference type="AlphaFoldDB" id="B5ICS7"/>
<dbReference type="KEGG" id="abi:Aboo_1352"/>
<dbReference type="GeneID" id="8828314"/>
<dbReference type="InterPro" id="IPR036388">
    <property type="entry name" value="WH-like_DNA-bd_sf"/>
</dbReference>
<reference evidence="2" key="1">
    <citation type="submission" date="2010-02" db="EMBL/GenBank/DDBJ databases">
        <title>Complete sequence of Aciduliprofundum boonei T469.</title>
        <authorList>
            <consortium name="US DOE Joint Genome Institute"/>
            <person name="Lucas S."/>
            <person name="Copeland A."/>
            <person name="Lapidus A."/>
            <person name="Cheng J.-F."/>
            <person name="Bruce D."/>
            <person name="Goodwin L."/>
            <person name="Pitluck S."/>
            <person name="Saunders E."/>
            <person name="Detter J.C."/>
            <person name="Han C."/>
            <person name="Tapia R."/>
            <person name="Land M."/>
            <person name="Hauser L."/>
            <person name="Kyrpides N."/>
            <person name="Mikhailova N."/>
            <person name="Flores G."/>
            <person name="Reysenbach A.-L."/>
            <person name="Woyke T."/>
        </authorList>
    </citation>
    <scope>NUCLEOTIDE SEQUENCE</scope>
    <source>
        <strain evidence="2">T469</strain>
    </source>
</reference>
<dbReference type="STRING" id="439481.Aboo_1352"/>
<feature type="domain" description="Winged helix DNA-binding" evidence="1">
    <location>
        <begin position="17"/>
        <end position="95"/>
    </location>
</feature>
<dbReference type="Gene3D" id="1.10.10.10">
    <property type="entry name" value="Winged helix-like DNA-binding domain superfamily/Winged helix DNA-binding domain"/>
    <property type="match status" value="1"/>
</dbReference>
<dbReference type="PANTHER" id="PTHR37318">
    <property type="entry name" value="BSL7504 PROTEIN"/>
    <property type="match status" value="1"/>
</dbReference>
<dbReference type="PANTHER" id="PTHR37318:SF1">
    <property type="entry name" value="BSL7504 PROTEIN"/>
    <property type="match status" value="1"/>
</dbReference>
<accession>B5ICS7</accession>
<name>B5ICS7_ACIB4</name>
<gene>
    <name evidence="2" type="ordered locus">Aboo_1352</name>
</gene>